<accession>A0A8U0A3A7</accession>
<name>A0A8U0A3A7_9EURY</name>
<dbReference type="EMBL" id="CP096019">
    <property type="protein sequence ID" value="UPM43661.1"/>
    <property type="molecule type" value="Genomic_DNA"/>
</dbReference>
<reference evidence="2" key="1">
    <citation type="submission" date="2022-04" db="EMBL/GenBank/DDBJ databases">
        <title>Halocatena sp. nov., isolated from a salt lake.</title>
        <authorList>
            <person name="Cui H.-L."/>
        </authorList>
    </citation>
    <scope>NUCLEOTIDE SEQUENCE</scope>
    <source>
        <strain evidence="2">AD-1</strain>
    </source>
</reference>
<gene>
    <name evidence="2" type="ORF">MW046_04240</name>
</gene>
<keyword evidence="1" id="KW-0175">Coiled coil</keyword>
<evidence type="ECO:0000256" key="1">
    <source>
        <dbReference type="SAM" id="Coils"/>
    </source>
</evidence>
<evidence type="ECO:0000313" key="3">
    <source>
        <dbReference type="Proteomes" id="UP000831768"/>
    </source>
</evidence>
<dbReference type="InterPro" id="IPR055542">
    <property type="entry name" value="DUF7118"/>
</dbReference>
<organism evidence="2 3">
    <name type="scientific">Halocatena salina</name>
    <dbReference type="NCBI Taxonomy" id="2934340"/>
    <lineage>
        <taxon>Archaea</taxon>
        <taxon>Methanobacteriati</taxon>
        <taxon>Methanobacteriota</taxon>
        <taxon>Stenosarchaea group</taxon>
        <taxon>Halobacteria</taxon>
        <taxon>Halobacteriales</taxon>
        <taxon>Natronomonadaceae</taxon>
        <taxon>Halocatena</taxon>
    </lineage>
</organism>
<keyword evidence="3" id="KW-1185">Reference proteome</keyword>
<sequence length="370" mass="42874">MSDAVETLRDVVKEYDAVCDRVESIGVKDLKAVSTAYHDVIDLFDRYEERATDWDDFEGYVEFQEKLVDQIEGLPEGLPEREAFEAADEQLHQQTLSAAEFDRARSALRPAAEYAELLDRYRELRERYDDARHAVTQQRDATVERIERLERLRRFETVDLDASVDQIRTPIEQYNDTVDTAFETFRTEASTREVLSLVATTEQYPLVDYRQPPPALCEFVMTHEAGTEPIPTLLEYADYSRSKLSHYVDDPQALLSAVRTNRTYLSRLDGGPLEIAWPPPSAGALRYQIRERIAVAGRFAPEKTVPQLRELRSLCKNAAYERLRETAVAHERLDDDDRERIRNDSVDRDLERAREKRQQLDAVLEEQRIS</sequence>
<dbReference type="AlphaFoldDB" id="A0A8U0A3A7"/>
<evidence type="ECO:0000313" key="2">
    <source>
        <dbReference type="EMBL" id="UPM43661.1"/>
    </source>
</evidence>
<dbReference type="KEGG" id="haad:MW046_04240"/>
<dbReference type="Pfam" id="PF23432">
    <property type="entry name" value="DUF7118"/>
    <property type="match status" value="1"/>
</dbReference>
<feature type="coiled-coil region" evidence="1">
    <location>
        <begin position="343"/>
        <end position="370"/>
    </location>
</feature>
<dbReference type="GeneID" id="71927229"/>
<dbReference type="RefSeq" id="WP_247994323.1">
    <property type="nucleotide sequence ID" value="NZ_CP096019.1"/>
</dbReference>
<dbReference type="Proteomes" id="UP000831768">
    <property type="component" value="Chromosome"/>
</dbReference>
<proteinExistence type="predicted"/>
<feature type="coiled-coil region" evidence="1">
    <location>
        <begin position="114"/>
        <end position="141"/>
    </location>
</feature>
<protein>
    <submittedName>
        <fullName evidence="2">Uncharacterized protein</fullName>
    </submittedName>
</protein>